<reference evidence="2" key="1">
    <citation type="submission" date="2018-09" db="EMBL/GenBank/DDBJ databases">
        <title>Acidovorax cavernicola nov. sp. isolated from Gruta de las Maravillas (Aracena, Spain).</title>
        <authorList>
            <person name="Jurado V."/>
            <person name="Gutierrez-Patricio S."/>
            <person name="Gonzalez-Pimentel J.L."/>
            <person name="Miller A.Z."/>
            <person name="Laiz L."/>
            <person name="Saiz-Jimenez C."/>
        </authorList>
    </citation>
    <scope>NUCLEOTIDE SEQUENCE [LARGE SCALE GENOMIC DNA]</scope>
    <source>
        <strain evidence="2">1011MAR3C25</strain>
    </source>
</reference>
<comment type="caution">
    <text evidence="1">The sequence shown here is derived from an EMBL/GenBank/DDBJ whole genome shotgun (WGS) entry which is preliminary data.</text>
</comment>
<dbReference type="EMBL" id="QZCG01000016">
    <property type="protein sequence ID" value="RJE82391.1"/>
    <property type="molecule type" value="Genomic_DNA"/>
</dbReference>
<gene>
    <name evidence="1" type="ORF">D3P04_19855</name>
</gene>
<dbReference type="Proteomes" id="UP000284202">
    <property type="component" value="Unassembled WGS sequence"/>
</dbReference>
<name>A0A418SN52_9RHOB</name>
<sequence>MMQAINMNLAERRHRHSALLEGIMEHDVNWWSSAYLSVLGK</sequence>
<proteinExistence type="predicted"/>
<evidence type="ECO:0000313" key="1">
    <source>
        <dbReference type="EMBL" id="RJE82391.1"/>
    </source>
</evidence>
<keyword evidence="2" id="KW-1185">Reference proteome</keyword>
<organism evidence="1 2">
    <name type="scientific">Paracoccus onubensis</name>
    <dbReference type="NCBI Taxonomy" id="1675788"/>
    <lineage>
        <taxon>Bacteria</taxon>
        <taxon>Pseudomonadati</taxon>
        <taxon>Pseudomonadota</taxon>
        <taxon>Alphaproteobacteria</taxon>
        <taxon>Rhodobacterales</taxon>
        <taxon>Paracoccaceae</taxon>
        <taxon>Paracoccus</taxon>
    </lineage>
</organism>
<dbReference type="OrthoDB" id="9815690at2"/>
<dbReference type="RefSeq" id="WP_119751620.1">
    <property type="nucleotide sequence ID" value="NZ_QZCG01000016.1"/>
</dbReference>
<protein>
    <submittedName>
        <fullName evidence="1">Uncharacterized protein</fullName>
    </submittedName>
</protein>
<accession>A0A418SN52</accession>
<dbReference type="AlphaFoldDB" id="A0A418SN52"/>
<evidence type="ECO:0000313" key="2">
    <source>
        <dbReference type="Proteomes" id="UP000284202"/>
    </source>
</evidence>